<organism evidence="6 7">
    <name type="scientific">Hyunsoonleella jejuensis</name>
    <dbReference type="NCBI Taxonomy" id="419940"/>
    <lineage>
        <taxon>Bacteria</taxon>
        <taxon>Pseudomonadati</taxon>
        <taxon>Bacteroidota</taxon>
        <taxon>Flavobacteriia</taxon>
        <taxon>Flavobacteriales</taxon>
        <taxon>Flavobacteriaceae</taxon>
    </lineage>
</organism>
<dbReference type="STRING" id="419940.SAMN05421824_2894"/>
<dbReference type="PROSITE" id="PS51352">
    <property type="entry name" value="THIOREDOXIN_2"/>
    <property type="match status" value="1"/>
</dbReference>
<accession>A0A1H9L0R2</accession>
<dbReference type="PANTHER" id="PTHR42852">
    <property type="entry name" value="THIOL:DISULFIDE INTERCHANGE PROTEIN DSBE"/>
    <property type="match status" value="1"/>
</dbReference>
<evidence type="ECO:0000256" key="1">
    <source>
        <dbReference type="ARBA" id="ARBA00004196"/>
    </source>
</evidence>
<gene>
    <name evidence="6" type="ORF">SAMN05421824_2894</name>
</gene>
<dbReference type="InterPro" id="IPR036249">
    <property type="entry name" value="Thioredoxin-like_sf"/>
</dbReference>
<dbReference type="InterPro" id="IPR050553">
    <property type="entry name" value="Thioredoxin_ResA/DsbE_sf"/>
</dbReference>
<proteinExistence type="predicted"/>
<dbReference type="EMBL" id="FOFN01000005">
    <property type="protein sequence ID" value="SER05091.1"/>
    <property type="molecule type" value="Genomic_DNA"/>
</dbReference>
<reference evidence="6 7" key="1">
    <citation type="submission" date="2016-10" db="EMBL/GenBank/DDBJ databases">
        <authorList>
            <person name="de Groot N.N."/>
        </authorList>
    </citation>
    <scope>NUCLEOTIDE SEQUENCE [LARGE SCALE GENOMIC DNA]</scope>
    <source>
        <strain evidence="6 7">DSM 21035</strain>
    </source>
</reference>
<dbReference type="SUPFAM" id="SSF52833">
    <property type="entry name" value="Thioredoxin-like"/>
    <property type="match status" value="1"/>
</dbReference>
<feature type="domain" description="Thioredoxin" evidence="5">
    <location>
        <begin position="708"/>
        <end position="854"/>
    </location>
</feature>
<dbReference type="GO" id="GO:0017004">
    <property type="term" value="P:cytochrome complex assembly"/>
    <property type="evidence" value="ECO:0007669"/>
    <property type="project" value="UniProtKB-KW"/>
</dbReference>
<sequence>MKKLLFILFVGVVSSHIYAQKSIENPEYGLATYPGEITKIEMLDTTTVLHFKLKKLPWGYFHLHEESYIQDLSGDKKLFTTKLTGAKFKRNFFPKSGEVTYQLYFPPLSKTVKTIEFGVEKERGGGIYDIVIQEDENSIILPKELRGNWFLADGSNRWDYGFNSKYAIVDGIVWNYKSVERNDKKYTITLEKNGEIKTVYVKQVKSGIVAFGNSPKALQDYSLEKVYHPDFKMQNDEAIEKVEFIIGFTTYSGMIKGFSGRMKQKTGMLYVNNPFKGSQESHLVKINNDGSFKVTFPLTHPQTVYVKMPTGRYDVFLEPEKTTFHYVYNDESFFMGDNASANSDLQQLSGIRLRLNKEQYNKIGETSPEKYAQLCQKLKDESLDKLKAFQKDKIISEKALQIKSAEIELGFYDMLLSYDMNRRSIVYKNKKAKNEKDILPYKEFEVNDKYYDFLSRDILDNKLLTLSNSFYFFTNRLMHAPIFREDRNFSRPSKSEIAFWLQKVGVELTAEELNMAELSKQIETPEMLAKEEKFEKTYGDTRQAFYKKYREHFKDASAYLKKQDQPKHDFILNVVDYLKTKDISITEEEAKMAEVLNVLKTPVEIEEERLFNKQFASAINTFNTKYMEHSSEIFRERLNKVRDEKMQAFFGTQNSFMQDVMRMQTLCKKFEDYKFYEGNKLAIAQKELQTSFLKDYLAFCNQQIKEKIERNKTKGGYTIHNVEKREGDELFASMLEKFKGKVVYVDFWATWCGPCKSGIKRIAPLKEEMADEDVVFLYITNQTSPEATWKNAIANIKGEHYRVSDDEWNYLVQKFNISGIPHYTLVDRQGNVVKPKLGHMSNNGIKRILKAEMDK</sequence>
<dbReference type="GO" id="GO:0030313">
    <property type="term" value="C:cell envelope"/>
    <property type="evidence" value="ECO:0007669"/>
    <property type="project" value="UniProtKB-SubCell"/>
</dbReference>
<dbReference type="GO" id="GO:0016491">
    <property type="term" value="F:oxidoreductase activity"/>
    <property type="evidence" value="ECO:0007669"/>
    <property type="project" value="InterPro"/>
</dbReference>
<dbReference type="PANTHER" id="PTHR42852:SF6">
    <property type="entry name" value="THIOL:DISULFIDE INTERCHANGE PROTEIN DSBE"/>
    <property type="match status" value="1"/>
</dbReference>
<keyword evidence="4" id="KW-0676">Redox-active center</keyword>
<dbReference type="InterPro" id="IPR013766">
    <property type="entry name" value="Thioredoxin_domain"/>
</dbReference>
<dbReference type="InterPro" id="IPR013740">
    <property type="entry name" value="Redoxin"/>
</dbReference>
<evidence type="ECO:0000313" key="6">
    <source>
        <dbReference type="EMBL" id="SER05091.1"/>
    </source>
</evidence>
<dbReference type="GO" id="GO:0016853">
    <property type="term" value="F:isomerase activity"/>
    <property type="evidence" value="ECO:0007669"/>
    <property type="project" value="UniProtKB-KW"/>
</dbReference>
<protein>
    <submittedName>
        <fullName evidence="6">Thiol-disulfide isomerase or thioredoxin</fullName>
    </submittedName>
</protein>
<keyword evidence="2" id="KW-0201">Cytochrome c-type biogenesis</keyword>
<keyword evidence="6" id="KW-0413">Isomerase</keyword>
<evidence type="ECO:0000256" key="3">
    <source>
        <dbReference type="ARBA" id="ARBA00023157"/>
    </source>
</evidence>
<comment type="subcellular location">
    <subcellularLocation>
        <location evidence="1">Cell envelope</location>
    </subcellularLocation>
</comment>
<dbReference type="RefSeq" id="WP_092580833.1">
    <property type="nucleotide sequence ID" value="NZ_FOFN01000005.1"/>
</dbReference>
<dbReference type="Gene3D" id="3.40.30.10">
    <property type="entry name" value="Glutaredoxin"/>
    <property type="match status" value="1"/>
</dbReference>
<evidence type="ECO:0000259" key="5">
    <source>
        <dbReference type="PROSITE" id="PS51352"/>
    </source>
</evidence>
<keyword evidence="3" id="KW-1015">Disulfide bond</keyword>
<dbReference type="CDD" id="cd02966">
    <property type="entry name" value="TlpA_like_family"/>
    <property type="match status" value="1"/>
</dbReference>
<evidence type="ECO:0000256" key="2">
    <source>
        <dbReference type="ARBA" id="ARBA00022748"/>
    </source>
</evidence>
<evidence type="ECO:0000256" key="4">
    <source>
        <dbReference type="ARBA" id="ARBA00023284"/>
    </source>
</evidence>
<dbReference type="OrthoDB" id="1096670at2"/>
<name>A0A1H9L0R2_9FLAO</name>
<keyword evidence="7" id="KW-1185">Reference proteome</keyword>
<dbReference type="AlphaFoldDB" id="A0A1H9L0R2"/>
<dbReference type="Proteomes" id="UP000198999">
    <property type="component" value="Unassembled WGS sequence"/>
</dbReference>
<dbReference type="Pfam" id="PF08534">
    <property type="entry name" value="Redoxin"/>
    <property type="match status" value="1"/>
</dbReference>
<evidence type="ECO:0000313" key="7">
    <source>
        <dbReference type="Proteomes" id="UP000198999"/>
    </source>
</evidence>